<keyword evidence="4" id="KW-1185">Reference proteome</keyword>
<protein>
    <recommendedName>
        <fullName evidence="5">ABC transporter permease</fullName>
    </recommendedName>
</protein>
<keyword evidence="2" id="KW-0812">Transmembrane</keyword>
<reference evidence="4" key="1">
    <citation type="submission" date="2016-02" db="EMBL/GenBank/DDBJ databases">
        <authorList>
            <person name="Wibberg D."/>
        </authorList>
    </citation>
    <scope>NUCLEOTIDE SEQUENCE [LARGE SCALE GENOMIC DNA]</scope>
</reference>
<evidence type="ECO:0000313" key="4">
    <source>
        <dbReference type="Proteomes" id="UP000199013"/>
    </source>
</evidence>
<accession>A0A1C3NXA9</accession>
<feature type="transmembrane region" description="Helical" evidence="2">
    <location>
        <begin position="118"/>
        <end position="139"/>
    </location>
</feature>
<feature type="transmembrane region" description="Helical" evidence="2">
    <location>
        <begin position="289"/>
        <end position="310"/>
    </location>
</feature>
<feature type="transmembrane region" description="Helical" evidence="2">
    <location>
        <begin position="159"/>
        <end position="188"/>
    </location>
</feature>
<dbReference type="EMBL" id="FLUV01000931">
    <property type="protein sequence ID" value="SBW22112.1"/>
    <property type="molecule type" value="Genomic_DNA"/>
</dbReference>
<dbReference type="Proteomes" id="UP000199013">
    <property type="component" value="Unassembled WGS sequence"/>
</dbReference>
<feature type="region of interest" description="Disordered" evidence="1">
    <location>
        <begin position="1"/>
        <end position="47"/>
    </location>
</feature>
<feature type="transmembrane region" description="Helical" evidence="2">
    <location>
        <begin position="84"/>
        <end position="106"/>
    </location>
</feature>
<sequence length="314" mass="31776">MPSDFVPPNVIDSPSEIVDTMPPDLPPDPVGSRAGNAAPPRPSTASAPLPAVAAAAPAGHPAADTFGNALRSEWTKLWTVRSTYWTLFAAFAITIGLAAVVCGATANQGGDVGGEPAALSLSGIFMAQIALGALGVLVISSEYGSGMIRTTFAAVPNRLVVLAAKAVVFAGVVMAGSFVACFIAFVLGQRLLHSTGQQASLGDPEMFRIILGATAYLTLIGLIGLGLAAAIRHTAGALGVLFGAMVVLQIAVQFLPGGLQENILPYLPAMMAVSVVTVNPPAMSLSAGGSIAMLGVYAAIVLLLGAWSMVARDA</sequence>
<gene>
    <name evidence="3" type="ORF">FDG2_2227</name>
</gene>
<evidence type="ECO:0000256" key="1">
    <source>
        <dbReference type="SAM" id="MobiDB-lite"/>
    </source>
</evidence>
<keyword evidence="2" id="KW-0472">Membrane</keyword>
<organism evidence="3 4">
    <name type="scientific">Candidatus Protofrankia californiensis</name>
    <dbReference type="NCBI Taxonomy" id="1839754"/>
    <lineage>
        <taxon>Bacteria</taxon>
        <taxon>Bacillati</taxon>
        <taxon>Actinomycetota</taxon>
        <taxon>Actinomycetes</taxon>
        <taxon>Frankiales</taxon>
        <taxon>Frankiaceae</taxon>
        <taxon>Protofrankia</taxon>
    </lineage>
</organism>
<proteinExistence type="predicted"/>
<evidence type="ECO:0008006" key="5">
    <source>
        <dbReference type="Google" id="ProtNLM"/>
    </source>
</evidence>
<dbReference type="AlphaFoldDB" id="A0A1C3NXA9"/>
<feature type="transmembrane region" description="Helical" evidence="2">
    <location>
        <begin position="237"/>
        <end position="256"/>
    </location>
</feature>
<evidence type="ECO:0000256" key="2">
    <source>
        <dbReference type="SAM" id="Phobius"/>
    </source>
</evidence>
<keyword evidence="2" id="KW-1133">Transmembrane helix</keyword>
<feature type="transmembrane region" description="Helical" evidence="2">
    <location>
        <begin position="209"/>
        <end position="231"/>
    </location>
</feature>
<evidence type="ECO:0000313" key="3">
    <source>
        <dbReference type="EMBL" id="SBW22112.1"/>
    </source>
</evidence>
<name>A0A1C3NXA9_9ACTN</name>